<sequence length="287" mass="33285">MTNPSDQQKQGSGHGQLEQTIHTDFKQDMTYGDYLQLDKVLSSQTRLSDHHDEMLFIIIHQVSELWMKQILHELSAAMTSIQEGQLEPAFKMFSRVSRIQQQLIKSWDVLSTLTPAEYMQFRDKLGHSSGFQSYQNRLIEFTLGYKNSHVLAVYEHQPELHGLLKQTLEAPSIYDAAIKAMAERGLPVDEACLERDWSQSYVANESVERAWLTVYRDVNQYWDLYELAEKLVDIASQQQQWRFNHMTTVERIIGQKPGTGGSSGVGYLRRALDHRFFPELWSLRTQL</sequence>
<evidence type="ECO:0000256" key="9">
    <source>
        <dbReference type="HAMAP-Rule" id="MF_01972"/>
    </source>
</evidence>
<dbReference type="UniPathway" id="UPA00333">
    <property type="reaction ID" value="UER00453"/>
</dbReference>
<keyword evidence="7 9" id="KW-0823">Tryptophan catabolism</keyword>
<organism evidence="10 11">
    <name type="scientific">Brevibacillus fluminis</name>
    <dbReference type="NCBI Taxonomy" id="511487"/>
    <lineage>
        <taxon>Bacteria</taxon>
        <taxon>Bacillati</taxon>
        <taxon>Bacillota</taxon>
        <taxon>Bacilli</taxon>
        <taxon>Bacillales</taxon>
        <taxon>Paenibacillaceae</taxon>
        <taxon>Brevibacillus</taxon>
    </lineage>
</organism>
<name>A0A3M8DAK0_9BACL</name>
<dbReference type="Pfam" id="PF03301">
    <property type="entry name" value="Trp_dioxygenase"/>
    <property type="match status" value="1"/>
</dbReference>
<dbReference type="InterPro" id="IPR037217">
    <property type="entry name" value="Trp/Indoleamine_2_3_dOase-like"/>
</dbReference>
<comment type="caution">
    <text evidence="10">The sequence shown here is derived from an EMBL/GenBank/DDBJ whole genome shotgun (WGS) entry which is preliminary data.</text>
</comment>
<keyword evidence="2 9" id="KW-0349">Heme</keyword>
<dbReference type="GO" id="GO:0046872">
    <property type="term" value="F:metal ion binding"/>
    <property type="evidence" value="ECO:0007669"/>
    <property type="project" value="UniProtKB-KW"/>
</dbReference>
<evidence type="ECO:0000256" key="7">
    <source>
        <dbReference type="ARBA" id="ARBA00023079"/>
    </source>
</evidence>
<feature type="binding site" description="axial binding residue" evidence="9">
    <location>
        <position position="245"/>
    </location>
    <ligand>
        <name>heme</name>
        <dbReference type="ChEBI" id="CHEBI:30413"/>
    </ligand>
    <ligandPart>
        <name>Fe</name>
        <dbReference type="ChEBI" id="CHEBI:18248"/>
    </ligandPart>
</feature>
<protein>
    <recommendedName>
        <fullName evidence="9">Tryptophan 2,3-dioxygenase</fullName>
        <shortName evidence="9">TDO</shortName>
        <ecNumber evidence="9">1.13.11.11</ecNumber>
    </recommendedName>
    <alternativeName>
        <fullName evidence="9">Tryptamin 2,3-dioxygenase</fullName>
    </alternativeName>
    <alternativeName>
        <fullName evidence="9">Tryptophan oxygenase</fullName>
        <shortName evidence="9">TO</shortName>
        <shortName evidence="9">TRPO</shortName>
    </alternativeName>
    <alternativeName>
        <fullName evidence="9">Tryptophan pyrrolase</fullName>
    </alternativeName>
    <alternativeName>
        <fullName evidence="9">Tryptophanase</fullName>
    </alternativeName>
</protein>
<comment type="pathway">
    <text evidence="9">Amino-acid degradation; L-tryptophan degradation via kynurenine pathway; L-kynurenine from L-tryptophan: step 1/2.</text>
</comment>
<dbReference type="GO" id="GO:0019442">
    <property type="term" value="P:L-tryptophan catabolic process to acetyl-CoA"/>
    <property type="evidence" value="ECO:0007669"/>
    <property type="project" value="TreeGrafter"/>
</dbReference>
<evidence type="ECO:0000256" key="6">
    <source>
        <dbReference type="ARBA" id="ARBA00023004"/>
    </source>
</evidence>
<keyword evidence="6 9" id="KW-0408">Iron</keyword>
<keyword evidence="4 9" id="KW-0223">Dioxygenase</keyword>
<keyword evidence="3 9" id="KW-0479">Metal-binding</keyword>
<evidence type="ECO:0000256" key="8">
    <source>
        <dbReference type="ARBA" id="ARBA00050412"/>
    </source>
</evidence>
<feature type="binding site" evidence="9">
    <location>
        <position position="122"/>
    </location>
    <ligand>
        <name>substrate</name>
    </ligand>
</feature>
<dbReference type="InterPro" id="IPR004981">
    <property type="entry name" value="Trp_2_3_dOase"/>
</dbReference>
<dbReference type="Gene3D" id="1.20.58.480">
    <property type="match status" value="1"/>
</dbReference>
<dbReference type="PANTHER" id="PTHR10138">
    <property type="entry name" value="TRYPTOPHAN 2,3-DIOXYGENASE"/>
    <property type="match status" value="1"/>
</dbReference>
<accession>A0A3M8DAK0</accession>
<evidence type="ECO:0000313" key="10">
    <source>
        <dbReference type="EMBL" id="RNB85170.1"/>
    </source>
</evidence>
<evidence type="ECO:0000256" key="2">
    <source>
        <dbReference type="ARBA" id="ARBA00022617"/>
    </source>
</evidence>
<gene>
    <name evidence="9 10" type="primary">kynA</name>
    <name evidence="10" type="ORF">EDM56_19890</name>
</gene>
<dbReference type="GO" id="GO:0020037">
    <property type="term" value="F:heme binding"/>
    <property type="evidence" value="ECO:0007669"/>
    <property type="project" value="UniProtKB-UniRule"/>
</dbReference>
<dbReference type="OrthoDB" id="9776847at2"/>
<feature type="binding site" evidence="9">
    <location>
        <begin position="56"/>
        <end position="60"/>
    </location>
    <ligand>
        <name>substrate</name>
    </ligand>
</feature>
<feature type="binding site" evidence="9">
    <location>
        <position position="118"/>
    </location>
    <ligand>
        <name>substrate</name>
    </ligand>
</feature>
<evidence type="ECO:0000256" key="1">
    <source>
        <dbReference type="ARBA" id="ARBA00011881"/>
    </source>
</evidence>
<feature type="binding site" evidence="9">
    <location>
        <position position="259"/>
    </location>
    <ligand>
        <name>substrate</name>
    </ligand>
</feature>
<dbReference type="PANTHER" id="PTHR10138:SF0">
    <property type="entry name" value="TRYPTOPHAN 2,3-DIOXYGENASE"/>
    <property type="match status" value="1"/>
</dbReference>
<evidence type="ECO:0000256" key="4">
    <source>
        <dbReference type="ARBA" id="ARBA00022964"/>
    </source>
</evidence>
<dbReference type="SUPFAM" id="SSF140959">
    <property type="entry name" value="Indolic compounds 2,3-dioxygenase-like"/>
    <property type="match status" value="1"/>
</dbReference>
<dbReference type="NCBIfam" id="TIGR03036">
    <property type="entry name" value="trp_2_3_diox"/>
    <property type="match status" value="1"/>
</dbReference>
<dbReference type="HAMAP" id="MF_01972">
    <property type="entry name" value="T23O"/>
    <property type="match status" value="1"/>
</dbReference>
<dbReference type="AlphaFoldDB" id="A0A3M8DAK0"/>
<comment type="function">
    <text evidence="9">Heme-dependent dioxygenase that catalyzes the oxidative cleavage of the L-tryptophan (L-Trp) pyrrole ring and converts L-tryptophan to N-formyl-L-kynurenine. Catalyzes the oxidative cleavage of the indole moiety.</text>
</comment>
<dbReference type="InterPro" id="IPR017485">
    <property type="entry name" value="Trp_2-3-dOase_bac"/>
</dbReference>
<dbReference type="EC" id="1.13.11.11" evidence="9"/>
<comment type="catalytic activity">
    <reaction evidence="8 9">
        <text>L-tryptophan + O2 = N-formyl-L-kynurenine</text>
        <dbReference type="Rhea" id="RHEA:24536"/>
        <dbReference type="ChEBI" id="CHEBI:15379"/>
        <dbReference type="ChEBI" id="CHEBI:57912"/>
        <dbReference type="ChEBI" id="CHEBI:58629"/>
        <dbReference type="EC" id="1.13.11.11"/>
    </reaction>
</comment>
<comment type="cofactor">
    <cofactor evidence="9">
        <name>heme</name>
        <dbReference type="ChEBI" id="CHEBI:30413"/>
    </cofactor>
    <text evidence="9">Binds 1 heme group per subunit.</text>
</comment>
<evidence type="ECO:0000256" key="5">
    <source>
        <dbReference type="ARBA" id="ARBA00023002"/>
    </source>
</evidence>
<dbReference type="Proteomes" id="UP000271031">
    <property type="component" value="Unassembled WGS sequence"/>
</dbReference>
<keyword evidence="5 9" id="KW-0560">Oxidoreductase</keyword>
<dbReference type="FunFam" id="1.20.58.480:FF:000001">
    <property type="entry name" value="Tryptophan 2,3-dioxygenase"/>
    <property type="match status" value="1"/>
</dbReference>
<keyword evidence="11" id="KW-1185">Reference proteome</keyword>
<evidence type="ECO:0000313" key="11">
    <source>
        <dbReference type="Proteomes" id="UP000271031"/>
    </source>
</evidence>
<evidence type="ECO:0000256" key="3">
    <source>
        <dbReference type="ARBA" id="ARBA00022723"/>
    </source>
</evidence>
<comment type="subunit">
    <text evidence="1 9">Homotetramer.</text>
</comment>
<dbReference type="GO" id="GO:0004833">
    <property type="term" value="F:L-tryptophan 2,3-dioxygenase activity"/>
    <property type="evidence" value="ECO:0007669"/>
    <property type="project" value="UniProtKB-UniRule"/>
</dbReference>
<proteinExistence type="inferred from homology"/>
<comment type="similarity">
    <text evidence="9">Belongs to the tryptophan 2,3-dioxygenase family.</text>
</comment>
<dbReference type="RefSeq" id="WP_122919655.1">
    <property type="nucleotide sequence ID" value="NZ_RHHQ01000015.1"/>
</dbReference>
<dbReference type="GO" id="GO:0019441">
    <property type="term" value="P:L-tryptophan catabolic process to kynurenine"/>
    <property type="evidence" value="ECO:0007669"/>
    <property type="project" value="UniProtKB-UniRule"/>
</dbReference>
<dbReference type="EMBL" id="RHHQ01000015">
    <property type="protein sequence ID" value="RNB85170.1"/>
    <property type="molecule type" value="Genomic_DNA"/>
</dbReference>
<reference evidence="10 11" key="1">
    <citation type="submission" date="2018-10" db="EMBL/GenBank/DDBJ databases">
        <title>Phylogenomics of Brevibacillus.</title>
        <authorList>
            <person name="Dunlap C."/>
        </authorList>
    </citation>
    <scope>NUCLEOTIDE SEQUENCE [LARGE SCALE GENOMIC DNA]</scope>
    <source>
        <strain evidence="10 11">JCM 15716</strain>
    </source>
</reference>